<feature type="region of interest" description="Disordered" evidence="1">
    <location>
        <begin position="70"/>
        <end position="100"/>
    </location>
</feature>
<reference evidence="2" key="1">
    <citation type="submission" date="2022-01" db="EMBL/GenBank/DDBJ databases">
        <authorList>
            <person name="Braso-Vives M."/>
        </authorList>
    </citation>
    <scope>NUCLEOTIDE SEQUENCE</scope>
</reference>
<name>A0A8J9YK74_BRALA</name>
<organism evidence="2 3">
    <name type="scientific">Branchiostoma lanceolatum</name>
    <name type="common">Common lancelet</name>
    <name type="synonym">Amphioxus lanceolatum</name>
    <dbReference type="NCBI Taxonomy" id="7740"/>
    <lineage>
        <taxon>Eukaryota</taxon>
        <taxon>Metazoa</taxon>
        <taxon>Chordata</taxon>
        <taxon>Cephalochordata</taxon>
        <taxon>Leptocardii</taxon>
        <taxon>Amphioxiformes</taxon>
        <taxon>Branchiostomatidae</taxon>
        <taxon>Branchiostoma</taxon>
    </lineage>
</organism>
<evidence type="ECO:0000256" key="1">
    <source>
        <dbReference type="SAM" id="MobiDB-lite"/>
    </source>
</evidence>
<feature type="region of interest" description="Disordered" evidence="1">
    <location>
        <begin position="20"/>
        <end position="41"/>
    </location>
</feature>
<dbReference type="EMBL" id="OV696686">
    <property type="protein sequence ID" value="CAH1233394.1"/>
    <property type="molecule type" value="Genomic_DNA"/>
</dbReference>
<dbReference type="OrthoDB" id="10210488at2759"/>
<feature type="region of interest" description="Disordered" evidence="1">
    <location>
        <begin position="132"/>
        <end position="157"/>
    </location>
</feature>
<keyword evidence="3" id="KW-1185">Reference proteome</keyword>
<evidence type="ECO:0000313" key="2">
    <source>
        <dbReference type="EMBL" id="CAH1233394.1"/>
    </source>
</evidence>
<sequence length="260" mass="28293">MMDQHDQIGQDQCQAFTESKSNTTAGGHDQARQGKADTISESNTNTLTVIMTDSHDQTGQDQPQAFTESKANTTAGGHDQVGQGKAETISGFDTNTSSPGEGNHSSFVYIAWIRETPPALCRLWERCGSQGHVKSNCHDHKKRARPESRTTGDLSPDTRSSFDVINKAFDAYVKPALHTSNRFQPLIDLDPEPSSLNLSCISLDPLAQEFTPDRHGATGGLAFQSVLFVVLEVRGGAIGTEKDIARVCQATNRCRHLKSH</sequence>
<feature type="compositionally biased region" description="Polar residues" evidence="1">
    <location>
        <begin position="91"/>
        <end position="100"/>
    </location>
</feature>
<dbReference type="AlphaFoldDB" id="A0A8J9YK74"/>
<accession>A0A8J9YK74</accession>
<gene>
    <name evidence="2" type="primary">Hypp727</name>
    <name evidence="2" type="ORF">BLAG_LOCUS2169</name>
</gene>
<proteinExistence type="predicted"/>
<dbReference type="Proteomes" id="UP000838412">
    <property type="component" value="Chromosome 1"/>
</dbReference>
<protein>
    <submittedName>
        <fullName evidence="2">Hypp727 protein</fullName>
    </submittedName>
</protein>
<evidence type="ECO:0000313" key="3">
    <source>
        <dbReference type="Proteomes" id="UP000838412"/>
    </source>
</evidence>